<accession>A0A061IHV6</accession>
<keyword evidence="1" id="KW-0418">Kinase</keyword>
<protein>
    <submittedName>
        <fullName evidence="1">Sperm motility kinase Z-like protein</fullName>
    </submittedName>
</protein>
<sequence length="310" mass="34827">MLFLTRFCACHAYVYVRILLSENFNHNSKPCRKIITLLLMKPNRHRITICQLQERRCLGEIKEHVEPVSKEILPTVVETICNIGYTCEEIVSSLRHWQPNNKVTATFNILKHEFKCGNSHQQNGKPWLNSSPVGALHPVLPLNWASSEPAFPTFREAWKGDFQEDGVEGRGKRCQSCNMHIKYSCLDLMPCSDEVVPEGSVLKANVIHSATGDIAINMNSVDSLPGDFPSSESVLCGTPSRILNMDFSTEQPFLGPNMHNDQAKVGPTTSGCRPCRAWKLIRKLISHALRARCFVSEAIYVESSTLMTNL</sequence>
<evidence type="ECO:0000313" key="2">
    <source>
        <dbReference type="Proteomes" id="UP000030759"/>
    </source>
</evidence>
<proteinExistence type="predicted"/>
<organism evidence="1 2">
    <name type="scientific">Cricetulus griseus</name>
    <name type="common">Chinese hamster</name>
    <name type="synonym">Cricetulus barabensis griseus</name>
    <dbReference type="NCBI Taxonomy" id="10029"/>
    <lineage>
        <taxon>Eukaryota</taxon>
        <taxon>Metazoa</taxon>
        <taxon>Chordata</taxon>
        <taxon>Craniata</taxon>
        <taxon>Vertebrata</taxon>
        <taxon>Euteleostomi</taxon>
        <taxon>Mammalia</taxon>
        <taxon>Eutheria</taxon>
        <taxon>Euarchontoglires</taxon>
        <taxon>Glires</taxon>
        <taxon>Rodentia</taxon>
        <taxon>Myomorpha</taxon>
        <taxon>Muroidea</taxon>
        <taxon>Cricetidae</taxon>
        <taxon>Cricetinae</taxon>
        <taxon>Cricetulus</taxon>
    </lineage>
</organism>
<name>A0A061IHV6_CRIGR</name>
<reference evidence="2" key="1">
    <citation type="journal article" date="2013" name="Nat. Biotechnol.">
        <title>Chinese hamster genome sequenced from sorted chromosomes.</title>
        <authorList>
            <person name="Brinkrolf K."/>
            <person name="Rupp O."/>
            <person name="Laux H."/>
            <person name="Kollin F."/>
            <person name="Ernst W."/>
            <person name="Linke B."/>
            <person name="Kofler R."/>
            <person name="Romand S."/>
            <person name="Hesse F."/>
            <person name="Budach W.E."/>
            <person name="Galosy S."/>
            <person name="Muller D."/>
            <person name="Noll T."/>
            <person name="Wienberg J."/>
            <person name="Jostock T."/>
            <person name="Leonard M."/>
            <person name="Grillari J."/>
            <person name="Tauch A."/>
            <person name="Goesmann A."/>
            <person name="Helk B."/>
            <person name="Mott J.E."/>
            <person name="Puhler A."/>
            <person name="Borth N."/>
        </authorList>
    </citation>
    <scope>NUCLEOTIDE SEQUENCE [LARGE SCALE GENOMIC DNA]</scope>
    <source>
        <strain evidence="2">17A/GY</strain>
    </source>
</reference>
<dbReference type="GO" id="GO:0016301">
    <property type="term" value="F:kinase activity"/>
    <property type="evidence" value="ECO:0007669"/>
    <property type="project" value="UniProtKB-KW"/>
</dbReference>
<evidence type="ECO:0000313" key="1">
    <source>
        <dbReference type="EMBL" id="ERE84366.1"/>
    </source>
</evidence>
<keyword evidence="1" id="KW-0808">Transferase</keyword>
<dbReference type="EMBL" id="KE667978">
    <property type="protein sequence ID" value="ERE84366.1"/>
    <property type="molecule type" value="Genomic_DNA"/>
</dbReference>
<dbReference type="AlphaFoldDB" id="A0A061IHV6"/>
<gene>
    <name evidence="1" type="ORF">H671_2g6021</name>
</gene>
<dbReference type="Proteomes" id="UP000030759">
    <property type="component" value="Unassembled WGS sequence"/>
</dbReference>